<name>A0A7S9QBC1_9RHOB</name>
<feature type="domain" description="NADH-Ubiquinone oxidoreductase (complex I) chain 5 N-terminal" evidence="13">
    <location>
        <begin position="63"/>
        <end position="108"/>
    </location>
</feature>
<proteinExistence type="predicted"/>
<accession>A0A7S9QBC1</accession>
<dbReference type="InterPro" id="IPR001750">
    <property type="entry name" value="ND/Mrp_TM"/>
</dbReference>
<feature type="transmembrane region" description="Helical" evidence="11">
    <location>
        <begin position="163"/>
        <end position="184"/>
    </location>
</feature>
<feature type="transmembrane region" description="Helical" evidence="11">
    <location>
        <begin position="293"/>
        <end position="316"/>
    </location>
</feature>
<gene>
    <name evidence="16" type="ORF">I0K15_11860</name>
</gene>
<dbReference type="Pfam" id="PF00361">
    <property type="entry name" value="Proton_antipo_M"/>
    <property type="match status" value="1"/>
</dbReference>
<keyword evidence="17" id="KW-1185">Reference proteome</keyword>
<dbReference type="KEGG" id="poz:I0K15_11860"/>
<dbReference type="InterPro" id="IPR050616">
    <property type="entry name" value="CPA3_Na-H_Antiporter_A"/>
</dbReference>
<feature type="transmembrane region" description="Helical" evidence="11">
    <location>
        <begin position="672"/>
        <end position="697"/>
    </location>
</feature>
<keyword evidence="5" id="KW-1003">Cell membrane</keyword>
<feature type="transmembrane region" description="Helical" evidence="11">
    <location>
        <begin position="76"/>
        <end position="97"/>
    </location>
</feature>
<dbReference type="GO" id="GO:0005886">
    <property type="term" value="C:plasma membrane"/>
    <property type="evidence" value="ECO:0007669"/>
    <property type="project" value="UniProtKB-SubCell"/>
</dbReference>
<dbReference type="Pfam" id="PF20501">
    <property type="entry name" value="MbhE"/>
    <property type="match status" value="1"/>
</dbReference>
<feature type="transmembrane region" description="Helical" evidence="11">
    <location>
        <begin position="109"/>
        <end position="126"/>
    </location>
</feature>
<dbReference type="AlphaFoldDB" id="A0A7S9QBC1"/>
<evidence type="ECO:0000259" key="13">
    <source>
        <dbReference type="Pfam" id="PF00662"/>
    </source>
</evidence>
<comment type="function">
    <text evidence="1">NDH-1 shuttles electrons from NADH, via FMN and iron-sulfur (Fe-S) centers, to quinones in the respiratory chain. The immediate electron acceptor for the enzyme in this species is believed to be ubiquinone. Couples the redox reaction to proton translocation (for every two electrons transferred, four hydrogen ions are translocated across the cytoplasmic membrane), and thus conserves the redox energy in a proton gradient.</text>
</comment>
<feature type="transmembrane region" description="Helical" evidence="11">
    <location>
        <begin position="592"/>
        <end position="610"/>
    </location>
</feature>
<evidence type="ECO:0000256" key="7">
    <source>
        <dbReference type="ARBA" id="ARBA00022989"/>
    </source>
</evidence>
<evidence type="ECO:0000256" key="1">
    <source>
        <dbReference type="ARBA" id="ARBA00002378"/>
    </source>
</evidence>
<evidence type="ECO:0000256" key="2">
    <source>
        <dbReference type="ARBA" id="ARBA00004651"/>
    </source>
</evidence>
<keyword evidence="8" id="KW-0406">Ion transport</keyword>
<evidence type="ECO:0000256" key="3">
    <source>
        <dbReference type="ARBA" id="ARBA00022448"/>
    </source>
</evidence>
<feature type="transmembrane region" description="Helical" evidence="11">
    <location>
        <begin position="449"/>
        <end position="474"/>
    </location>
</feature>
<keyword evidence="7 11" id="KW-1133">Transmembrane helix</keyword>
<keyword evidence="4" id="KW-0050">Antiport</keyword>
<dbReference type="Pfam" id="PF13244">
    <property type="entry name" value="MbhD"/>
    <property type="match status" value="1"/>
</dbReference>
<dbReference type="GO" id="GO:0006811">
    <property type="term" value="P:monoatomic ion transport"/>
    <property type="evidence" value="ECO:0007669"/>
    <property type="project" value="UniProtKB-KW"/>
</dbReference>
<feature type="domain" description="MrpA C-terminal/MbhE" evidence="15">
    <location>
        <begin position="671"/>
        <end position="752"/>
    </location>
</feature>
<organism evidence="16 17">
    <name type="scientific">Pontivivens ytuae</name>
    <dbReference type="NCBI Taxonomy" id="2789856"/>
    <lineage>
        <taxon>Bacteria</taxon>
        <taxon>Pseudomonadati</taxon>
        <taxon>Pseudomonadota</taxon>
        <taxon>Alphaproteobacteria</taxon>
        <taxon>Rhodobacterales</taxon>
        <taxon>Paracoccaceae</taxon>
        <taxon>Pontivivens</taxon>
    </lineage>
</organism>
<evidence type="ECO:0000256" key="4">
    <source>
        <dbReference type="ARBA" id="ARBA00022449"/>
    </source>
</evidence>
<dbReference type="PANTHER" id="PTHR43373:SF1">
    <property type="entry name" value="NA(+)_H(+) ANTIPORTER SUBUNIT A"/>
    <property type="match status" value="1"/>
</dbReference>
<feature type="transmembrane region" description="Helical" evidence="11">
    <location>
        <begin position="560"/>
        <end position="580"/>
    </location>
</feature>
<evidence type="ECO:0000313" key="17">
    <source>
        <dbReference type="Proteomes" id="UP000594800"/>
    </source>
</evidence>
<feature type="domain" description="NADH:quinone oxidoreductase/Mrp antiporter transmembrane" evidence="12">
    <location>
        <begin position="126"/>
        <end position="406"/>
    </location>
</feature>
<feature type="transmembrane region" description="Helical" evidence="11">
    <location>
        <begin position="322"/>
        <end position="342"/>
    </location>
</feature>
<feature type="transmembrane region" description="Helical" evidence="11">
    <location>
        <begin position="196"/>
        <end position="215"/>
    </location>
</feature>
<feature type="transmembrane region" description="Helical" evidence="11">
    <location>
        <begin position="402"/>
        <end position="428"/>
    </location>
</feature>
<comment type="subcellular location">
    <subcellularLocation>
        <location evidence="2">Cell membrane</location>
        <topology evidence="2">Multi-pass membrane protein</topology>
    </subcellularLocation>
    <subcellularLocation>
        <location evidence="10">Membrane</location>
        <topology evidence="10">Multi-pass membrane protein</topology>
    </subcellularLocation>
</comment>
<evidence type="ECO:0000256" key="5">
    <source>
        <dbReference type="ARBA" id="ARBA00022475"/>
    </source>
</evidence>
<keyword evidence="3" id="KW-0813">Transport</keyword>
<evidence type="ECO:0000259" key="15">
    <source>
        <dbReference type="Pfam" id="PF20501"/>
    </source>
</evidence>
<sequence length="757" mass="80667">MSPKRLVCRTNPEAPPVKETDSYEAGPWRFVPAAVQAALFVWFCTFLPTASAGTPVDFIWQWVPALGIEAAFRIDALSLLFALLITGIGAICFLYAAEYFHADRRLKRLLTLMSMFAASMLILVLADDAITLFVAWELTTITSFLLVGYDHQKDDARHKAQQALIVTGIGGLALMAGLILMGSVAGTYRISEMGSFADHSLYLVMLGLVLAGCFTKSAQFPFHFWLPGAMAAPTPVSAYLHSATMVKAGVYLVARLTPQLGGTEVWTWTLTLVGAVTMVVASFWALRQTDLKLMLAWTTLMGLGTLMMGLGGGSYYAVGGALTFILVHALYKASLFLAVGLLDKGAGSREVDDLSGLRHAMPISFGIAVLAGASMAGLPPFVGFIGKELSYEGGLQTQTEEIFVATMSVIANALMFAAAGLVAIRPFFGQQKSKKETPKDPSIYMWSGPAILALLGLLLGLFPGGLDALITAMVEVVRGEPGAPEVKLWHGVNAALMLSLLTFAIGGVLFWGLPELRRSLTREEQRVPDSAAVYDVLLNALRDTASWTARTVQDGRMMSYLRATFITLALMVWAAIFFGSGNVARIDPAAPIFHWVIVAIIVACVIAIIFTGSRLIAITALGGVGSGIAVIFVLYSAIDVAMTQLLTEILIVVFVAVAFIKLPRAGTGALRIGDAIISAVLGLGITFAMLAVLGAGLERDVTQFFEANAYPEAAGRNIVNVILVDFRALDTLGEVAVVVIAGIAALAALRAGREVNK</sequence>
<evidence type="ECO:0000256" key="10">
    <source>
        <dbReference type="RuleBase" id="RU000320"/>
    </source>
</evidence>
<protein>
    <submittedName>
        <fullName evidence="16">DUF4040 domain-containing protein</fullName>
    </submittedName>
</protein>
<evidence type="ECO:0000256" key="9">
    <source>
        <dbReference type="ARBA" id="ARBA00023136"/>
    </source>
</evidence>
<evidence type="ECO:0000259" key="14">
    <source>
        <dbReference type="Pfam" id="PF13244"/>
    </source>
</evidence>
<dbReference type="GO" id="GO:0015297">
    <property type="term" value="F:antiporter activity"/>
    <property type="evidence" value="ECO:0007669"/>
    <property type="project" value="UniProtKB-KW"/>
</dbReference>
<dbReference type="Proteomes" id="UP000594800">
    <property type="component" value="Chromosome"/>
</dbReference>
<dbReference type="PRINTS" id="PR01434">
    <property type="entry name" value="NADHDHGNASE5"/>
</dbReference>
<dbReference type="EMBL" id="CP064942">
    <property type="protein sequence ID" value="QPH52520.1"/>
    <property type="molecule type" value="Genomic_DNA"/>
</dbReference>
<evidence type="ECO:0000256" key="8">
    <source>
        <dbReference type="ARBA" id="ARBA00023065"/>
    </source>
</evidence>
<feature type="transmembrane region" description="Helical" evidence="11">
    <location>
        <begin position="132"/>
        <end position="151"/>
    </location>
</feature>
<feature type="transmembrane region" description="Helical" evidence="11">
    <location>
        <begin position="615"/>
        <end position="635"/>
    </location>
</feature>
<dbReference type="PANTHER" id="PTHR43373">
    <property type="entry name" value="NA(+)/H(+) ANTIPORTER SUBUNIT"/>
    <property type="match status" value="1"/>
</dbReference>
<evidence type="ECO:0000256" key="11">
    <source>
        <dbReference type="SAM" id="Phobius"/>
    </source>
</evidence>
<evidence type="ECO:0000259" key="12">
    <source>
        <dbReference type="Pfam" id="PF00361"/>
    </source>
</evidence>
<feature type="transmembrane region" description="Helical" evidence="11">
    <location>
        <begin position="735"/>
        <end position="752"/>
    </location>
</feature>
<feature type="transmembrane region" description="Helical" evidence="11">
    <location>
        <begin position="363"/>
        <end position="382"/>
    </location>
</feature>
<feature type="transmembrane region" description="Helical" evidence="11">
    <location>
        <begin position="494"/>
        <end position="513"/>
    </location>
</feature>
<feature type="transmembrane region" description="Helical" evidence="11">
    <location>
        <begin position="641"/>
        <end position="660"/>
    </location>
</feature>
<dbReference type="InterPro" id="IPR046806">
    <property type="entry name" value="MrpA_C/MbhE"/>
</dbReference>
<evidence type="ECO:0000313" key="16">
    <source>
        <dbReference type="EMBL" id="QPH52520.1"/>
    </source>
</evidence>
<evidence type="ECO:0000256" key="6">
    <source>
        <dbReference type="ARBA" id="ARBA00022692"/>
    </source>
</evidence>
<reference evidence="16 17" key="1">
    <citation type="submission" date="2020-11" db="EMBL/GenBank/DDBJ databases">
        <title>Description of Pontivivens ytuae sp. nov. isolated from deep sea sediment of Mariana Trench.</title>
        <authorList>
            <person name="Wang Z."/>
            <person name="Sun Q.-L."/>
            <person name="Xu X.-D."/>
            <person name="Tang Y.-Z."/>
            <person name="Zhang J."/>
        </authorList>
    </citation>
    <scope>NUCLEOTIDE SEQUENCE [LARGE SCALE GENOMIC DNA]</scope>
    <source>
        <strain evidence="16 17">MT2928</strain>
    </source>
</reference>
<feature type="transmembrane region" description="Helical" evidence="11">
    <location>
        <begin position="266"/>
        <end position="286"/>
    </location>
</feature>
<keyword evidence="6 10" id="KW-0812">Transmembrane</keyword>
<dbReference type="InterPro" id="IPR001516">
    <property type="entry name" value="Proton_antipo_N"/>
</dbReference>
<feature type="domain" description="MrpA C-terminal/MbhD" evidence="14">
    <location>
        <begin position="599"/>
        <end position="664"/>
    </location>
</feature>
<dbReference type="InterPro" id="IPR025383">
    <property type="entry name" value="MrpA_C/MbhD"/>
</dbReference>
<dbReference type="Pfam" id="PF00662">
    <property type="entry name" value="Proton_antipo_N"/>
    <property type="match status" value="1"/>
</dbReference>
<feature type="transmembrane region" description="Helical" evidence="11">
    <location>
        <begin position="37"/>
        <end position="56"/>
    </location>
</feature>
<keyword evidence="9 11" id="KW-0472">Membrane</keyword>